<organism evidence="2 3">
    <name type="scientific">Haloechinothrix salitolerans</name>
    <dbReference type="NCBI Taxonomy" id="926830"/>
    <lineage>
        <taxon>Bacteria</taxon>
        <taxon>Bacillati</taxon>
        <taxon>Actinomycetota</taxon>
        <taxon>Actinomycetes</taxon>
        <taxon>Pseudonocardiales</taxon>
        <taxon>Pseudonocardiaceae</taxon>
        <taxon>Haloechinothrix</taxon>
    </lineage>
</organism>
<name>A0ABW2C1B6_9PSEU</name>
<reference evidence="3" key="1">
    <citation type="journal article" date="2019" name="Int. J. Syst. Evol. Microbiol.">
        <title>The Global Catalogue of Microorganisms (GCM) 10K type strain sequencing project: providing services to taxonomists for standard genome sequencing and annotation.</title>
        <authorList>
            <consortium name="The Broad Institute Genomics Platform"/>
            <consortium name="The Broad Institute Genome Sequencing Center for Infectious Disease"/>
            <person name="Wu L."/>
            <person name="Ma J."/>
        </authorList>
    </citation>
    <scope>NUCLEOTIDE SEQUENCE [LARGE SCALE GENOMIC DNA]</scope>
    <source>
        <strain evidence="3">KCTC 32255</strain>
    </source>
</reference>
<accession>A0ABW2C1B6</accession>
<dbReference type="EMBL" id="JBHSXX010000001">
    <property type="protein sequence ID" value="MFC6868918.1"/>
    <property type="molecule type" value="Genomic_DNA"/>
</dbReference>
<feature type="region of interest" description="Disordered" evidence="1">
    <location>
        <begin position="399"/>
        <end position="421"/>
    </location>
</feature>
<evidence type="ECO:0000256" key="1">
    <source>
        <dbReference type="SAM" id="MobiDB-lite"/>
    </source>
</evidence>
<evidence type="ECO:0008006" key="4">
    <source>
        <dbReference type="Google" id="ProtNLM"/>
    </source>
</evidence>
<feature type="region of interest" description="Disordered" evidence="1">
    <location>
        <begin position="358"/>
        <end position="380"/>
    </location>
</feature>
<dbReference type="Proteomes" id="UP001596337">
    <property type="component" value="Unassembled WGS sequence"/>
</dbReference>
<sequence length="421" mass="47286">MTEDTTAGRRYPTVYLHIGTPKSGTTFLQGVLGHNRERLAEQGVLWPGRTWGDQVHAVRDLANITPTDHRRAETAGAWQRLVDEIHAWDGHSAVVSMEWLVDAKPRHIRRAIDSLAPADVHVILSGRDLARNIPASWQEDMRNWFTYTWEDYLAAVTAPESATLEVATRFWRQQDLGAILRRWGKAVPAERMHVLTVPPPGTDPKLLWQRFAAVLGIDPSEYDIPPKGRNLSLGMVSAELMRRVNSVARERGLRWKPSERLLKQVLGKRVLTRRGDREPSLTLPADLYPWVIEQSKRIADDVTHSGVHVWGELTELIPDPATARDTTTPSAISDRELLEAAIDGIVGLVAAVNRMQRNGTLNPTETDPSSTRPSAPTGRLKDFVTAAARRLRHSDALRRARHTARRGATLARRGRMRSRSR</sequence>
<evidence type="ECO:0000313" key="2">
    <source>
        <dbReference type="EMBL" id="MFC6868918.1"/>
    </source>
</evidence>
<dbReference type="SUPFAM" id="SSF52540">
    <property type="entry name" value="P-loop containing nucleoside triphosphate hydrolases"/>
    <property type="match status" value="1"/>
</dbReference>
<proteinExistence type="predicted"/>
<comment type="caution">
    <text evidence="2">The sequence shown here is derived from an EMBL/GenBank/DDBJ whole genome shotgun (WGS) entry which is preliminary data.</text>
</comment>
<keyword evidence="3" id="KW-1185">Reference proteome</keyword>
<gene>
    <name evidence="2" type="ORF">ACFQGD_17385</name>
</gene>
<dbReference type="RefSeq" id="WP_345403203.1">
    <property type="nucleotide sequence ID" value="NZ_BAABLA010000113.1"/>
</dbReference>
<evidence type="ECO:0000313" key="3">
    <source>
        <dbReference type="Proteomes" id="UP001596337"/>
    </source>
</evidence>
<dbReference type="InterPro" id="IPR027417">
    <property type="entry name" value="P-loop_NTPase"/>
</dbReference>
<dbReference type="Gene3D" id="3.40.50.300">
    <property type="entry name" value="P-loop containing nucleotide triphosphate hydrolases"/>
    <property type="match status" value="1"/>
</dbReference>
<feature type="compositionally biased region" description="Polar residues" evidence="1">
    <location>
        <begin position="358"/>
        <end position="374"/>
    </location>
</feature>
<feature type="compositionally biased region" description="Basic residues" evidence="1">
    <location>
        <begin position="412"/>
        <end position="421"/>
    </location>
</feature>
<protein>
    <recommendedName>
        <fullName evidence="4">Sulfotransferase family protein</fullName>
    </recommendedName>
</protein>